<keyword evidence="4" id="KW-1185">Reference proteome</keyword>
<sequence length="117" mass="11704">TTPPPTTAPPTTPPPAGNGACTATYRKTSEWSGGFGADVTVQAGNAAISGWTVAWTWPNGQSITNAWNATVTSSGSSVSASNVAYNGSLSANASTSFGFNASWNGTNSAPTLTCTAR</sequence>
<protein>
    <submittedName>
        <fullName evidence="3">Cellulose-binding protein</fullName>
    </submittedName>
</protein>
<comment type="caution">
    <text evidence="3">The sequence shown here is derived from an EMBL/GenBank/DDBJ whole genome shotgun (WGS) entry which is preliminary data.</text>
</comment>
<organism evidence="3 4">
    <name type="scientific">Micromonospora chalcea</name>
    <dbReference type="NCBI Taxonomy" id="1874"/>
    <lineage>
        <taxon>Bacteria</taxon>
        <taxon>Bacillati</taxon>
        <taxon>Actinomycetota</taxon>
        <taxon>Actinomycetes</taxon>
        <taxon>Micromonosporales</taxon>
        <taxon>Micromonosporaceae</taxon>
        <taxon>Micromonospora</taxon>
    </lineage>
</organism>
<dbReference type="InterPro" id="IPR008965">
    <property type="entry name" value="CBM2/CBM3_carb-bd_dom_sf"/>
</dbReference>
<proteinExistence type="predicted"/>
<accession>A0ABX9XWP6</accession>
<feature type="region of interest" description="Disordered" evidence="1">
    <location>
        <begin position="1"/>
        <end position="22"/>
    </location>
</feature>
<feature type="domain" description="CBM2" evidence="2">
    <location>
        <begin position="14"/>
        <end position="117"/>
    </location>
</feature>
<dbReference type="EMBL" id="QGTA01000266">
    <property type="protein sequence ID" value="RQW87452.1"/>
    <property type="molecule type" value="Genomic_DNA"/>
</dbReference>
<gene>
    <name evidence="3" type="ORF">DLJ60_26580</name>
</gene>
<dbReference type="InterPro" id="IPR001919">
    <property type="entry name" value="CBD2"/>
</dbReference>
<reference evidence="3 4" key="1">
    <citation type="submission" date="2018-05" db="EMBL/GenBank/DDBJ databases">
        <title>Micromonospora from Atacama Desert.</title>
        <authorList>
            <person name="Carro L."/>
            <person name="Goodfellow M."/>
            <person name="Klenk H.-P."/>
        </authorList>
    </citation>
    <scope>NUCLEOTIDE SEQUENCE [LARGE SCALE GENOMIC DNA]</scope>
    <source>
        <strain evidence="3 4">LB41</strain>
    </source>
</reference>
<evidence type="ECO:0000313" key="3">
    <source>
        <dbReference type="EMBL" id="RQW87452.1"/>
    </source>
</evidence>
<evidence type="ECO:0000313" key="4">
    <source>
        <dbReference type="Proteomes" id="UP000274694"/>
    </source>
</evidence>
<dbReference type="SMART" id="SM00637">
    <property type="entry name" value="CBD_II"/>
    <property type="match status" value="1"/>
</dbReference>
<evidence type="ECO:0000259" key="2">
    <source>
        <dbReference type="PROSITE" id="PS51173"/>
    </source>
</evidence>
<name>A0ABX9XWP6_MICCH</name>
<feature type="compositionally biased region" description="Pro residues" evidence="1">
    <location>
        <begin position="1"/>
        <end position="16"/>
    </location>
</feature>
<dbReference type="RefSeq" id="WP_199744120.1">
    <property type="nucleotide sequence ID" value="NZ_QGTA01000266.1"/>
</dbReference>
<dbReference type="Pfam" id="PF00553">
    <property type="entry name" value="CBM_2"/>
    <property type="match status" value="1"/>
</dbReference>
<dbReference type="PROSITE" id="PS51173">
    <property type="entry name" value="CBM2"/>
    <property type="match status" value="1"/>
</dbReference>
<dbReference type="SUPFAM" id="SSF49384">
    <property type="entry name" value="Carbohydrate-binding domain"/>
    <property type="match status" value="1"/>
</dbReference>
<dbReference type="Proteomes" id="UP000274694">
    <property type="component" value="Unassembled WGS sequence"/>
</dbReference>
<dbReference type="InterPro" id="IPR012291">
    <property type="entry name" value="CBM2_carb-bd_dom_sf"/>
</dbReference>
<dbReference type="Gene3D" id="2.60.40.290">
    <property type="match status" value="1"/>
</dbReference>
<evidence type="ECO:0000256" key="1">
    <source>
        <dbReference type="SAM" id="MobiDB-lite"/>
    </source>
</evidence>
<feature type="non-terminal residue" evidence="3">
    <location>
        <position position="1"/>
    </location>
</feature>